<dbReference type="EMBL" id="JAADYS010000721">
    <property type="protein sequence ID" value="KAF4467621.1"/>
    <property type="molecule type" value="Genomic_DNA"/>
</dbReference>
<protein>
    <submittedName>
        <fullName evidence="3">Prp 4 C domain-containing</fullName>
    </submittedName>
</protein>
<evidence type="ECO:0000313" key="3">
    <source>
        <dbReference type="EMBL" id="KAF4467621.1"/>
    </source>
</evidence>
<evidence type="ECO:0000256" key="2">
    <source>
        <dbReference type="SAM" id="Phobius"/>
    </source>
</evidence>
<organism evidence="3 4">
    <name type="scientific">Fusarium albosuccineum</name>
    <dbReference type="NCBI Taxonomy" id="1237068"/>
    <lineage>
        <taxon>Eukaryota</taxon>
        <taxon>Fungi</taxon>
        <taxon>Dikarya</taxon>
        <taxon>Ascomycota</taxon>
        <taxon>Pezizomycotina</taxon>
        <taxon>Sordariomycetes</taxon>
        <taxon>Hypocreomycetidae</taxon>
        <taxon>Hypocreales</taxon>
        <taxon>Nectriaceae</taxon>
        <taxon>Fusarium</taxon>
        <taxon>Fusarium decemcellulare species complex</taxon>
    </lineage>
</organism>
<feature type="compositionally biased region" description="Low complexity" evidence="1">
    <location>
        <begin position="474"/>
        <end position="490"/>
    </location>
</feature>
<evidence type="ECO:0000313" key="4">
    <source>
        <dbReference type="Proteomes" id="UP000554235"/>
    </source>
</evidence>
<feature type="transmembrane region" description="Helical" evidence="2">
    <location>
        <begin position="490"/>
        <end position="510"/>
    </location>
</feature>
<proteinExistence type="predicted"/>
<gene>
    <name evidence="3" type="ORF">FALBO_5508</name>
</gene>
<keyword evidence="2" id="KW-0472">Membrane</keyword>
<dbReference type="AlphaFoldDB" id="A0A8H4LEQ3"/>
<keyword evidence="2" id="KW-0812">Transmembrane</keyword>
<feature type="region of interest" description="Disordered" evidence="1">
    <location>
        <begin position="463"/>
        <end position="490"/>
    </location>
</feature>
<name>A0A8H4LEQ3_9HYPO</name>
<dbReference type="Proteomes" id="UP000554235">
    <property type="component" value="Unassembled WGS sequence"/>
</dbReference>
<comment type="caution">
    <text evidence="3">The sequence shown here is derived from an EMBL/GenBank/DDBJ whole genome shotgun (WGS) entry which is preliminary data.</text>
</comment>
<keyword evidence="2" id="KW-1133">Transmembrane helix</keyword>
<reference evidence="3 4" key="1">
    <citation type="submission" date="2020-01" db="EMBL/GenBank/DDBJ databases">
        <title>Identification and distribution of gene clusters putatively required for synthesis of sphingolipid metabolism inhibitors in phylogenetically diverse species of the filamentous fungus Fusarium.</title>
        <authorList>
            <person name="Kim H.-S."/>
            <person name="Busman M."/>
            <person name="Brown D.W."/>
            <person name="Divon H."/>
            <person name="Uhlig S."/>
            <person name="Proctor R.H."/>
        </authorList>
    </citation>
    <scope>NUCLEOTIDE SEQUENCE [LARGE SCALE GENOMIC DNA]</scope>
    <source>
        <strain evidence="3 4">NRRL 20459</strain>
    </source>
</reference>
<evidence type="ECO:0000256" key="1">
    <source>
        <dbReference type="SAM" id="MobiDB-lite"/>
    </source>
</evidence>
<accession>A0A8H4LEQ3</accession>
<sequence length="511" mass="54032">MTIAARRLQYHSLTSNYLAHGTKSRDQTDIRPSREMGTLFQDCAPETVQRARSNKAWPDCGRRWGIHATPAGPGPTEHAPSYILHRSGPVQPIVAVEPSKSHCGSGSDSIRDALLAVAARFGGGRLSLSFLGAAGLSNTTYTLWSPIPSLLLSTSTLLLVRPCCCRCRPRESLLSILDPFFSTPTRRLCLVLVYLASYSSTLSRLSLFIEPSFSTAIAQALFVALVPCLPYQIPFFISSPVKMHFRTLASIVLVACATNVAAALDQRQPYQPIKGPVQGISLSRRSTPGYQPEQSTCGDGSTCAEACGQGYESCPSHDDSTHCYNPLAKQTCCSDGTGNSCDEGYYCTHDTKSQTWCCPDSMDLVQCAAAYGVKDGLETAKALTTTTTAPATTSSALKTTSTTVYVTSTSTRAPEYTSTTYAAPTTKAVTAKTKTEVAEKTTTLCPSSGYSTAWRGSNSTIATAVPTQPSESGPAPIDTTTPTQPPQATAGAATTGVSALLIVAAGVIALL</sequence>
<dbReference type="OrthoDB" id="5409186at2759"/>
<keyword evidence="4" id="KW-1185">Reference proteome</keyword>